<evidence type="ECO:0000313" key="16">
    <source>
        <dbReference type="EnsemblMetazoa" id="HelroP192951"/>
    </source>
</evidence>
<dbReference type="HOGENOM" id="CLU_051870_2_0_1"/>
<dbReference type="UniPathway" id="UPA00378"/>
<evidence type="ECO:0000256" key="11">
    <source>
        <dbReference type="ARBA" id="ARBA00023136"/>
    </source>
</evidence>
<evidence type="ECO:0000256" key="14">
    <source>
        <dbReference type="SAM" id="Phobius"/>
    </source>
</evidence>
<evidence type="ECO:0000256" key="8">
    <source>
        <dbReference type="ARBA" id="ARBA00022824"/>
    </source>
</evidence>
<dbReference type="STRING" id="6412.T1FUG3"/>
<comment type="pathway">
    <text evidence="3">Protein modification; protein glycosylation.</text>
</comment>
<protein>
    <recommendedName>
        <fullName evidence="5">ditrans,polycis-polyprenyl diphosphate synthase [(2E,6E)-farnesyldiphosphate specific]</fullName>
        <ecNumber evidence="5">2.5.1.87</ecNumber>
    </recommendedName>
</protein>
<evidence type="ECO:0000313" key="15">
    <source>
        <dbReference type="EMBL" id="ESN98481.1"/>
    </source>
</evidence>
<sequence>MFSKLSLNMSRFSFYELILLLINSCHTLVDWLLAAIYDLVRFLLFRNRDVYRSESVKRLRKLPLHLGLVVVEEDELSIADLARIVAWSVLVGISCISVYDHRGHLKLKWKEEELRTKSTKEVEKLLSKKKTPSSFQALSSPLTQQNSSNKPNDAINLLQKKNGFHKHSTTILGSQLHVLGPKDGQSNLISVTKELCSQDNLRFEDIDVLYVDSLMQKTSGFPDPDLVFRFGSTQSMLGFLPWQLRLSEIFSLRTHKNLGFSEYFNCLDAFADIKQRCGI</sequence>
<dbReference type="GO" id="GO:1904423">
    <property type="term" value="C:dehydrodolichyl diphosphate synthase complex"/>
    <property type="evidence" value="ECO:0000318"/>
    <property type="project" value="GO_Central"/>
</dbReference>
<dbReference type="EMBL" id="KB097144">
    <property type="protein sequence ID" value="ESN98481.1"/>
    <property type="molecule type" value="Genomic_DNA"/>
</dbReference>
<dbReference type="GO" id="GO:0005789">
    <property type="term" value="C:endoplasmic reticulum membrane"/>
    <property type="evidence" value="ECO:0000318"/>
    <property type="project" value="GO_Central"/>
</dbReference>
<keyword evidence="7 14" id="KW-0812">Transmembrane</keyword>
<dbReference type="AlphaFoldDB" id="T1FUG3"/>
<evidence type="ECO:0000256" key="2">
    <source>
        <dbReference type="ARBA" id="ARBA00004586"/>
    </source>
</evidence>
<evidence type="ECO:0000256" key="1">
    <source>
        <dbReference type="ARBA" id="ARBA00001946"/>
    </source>
</evidence>
<organism evidence="16 17">
    <name type="scientific">Helobdella robusta</name>
    <name type="common">Californian leech</name>
    <dbReference type="NCBI Taxonomy" id="6412"/>
    <lineage>
        <taxon>Eukaryota</taxon>
        <taxon>Metazoa</taxon>
        <taxon>Spiralia</taxon>
        <taxon>Lophotrochozoa</taxon>
        <taxon>Annelida</taxon>
        <taxon>Clitellata</taxon>
        <taxon>Hirudinea</taxon>
        <taxon>Rhynchobdellida</taxon>
        <taxon>Glossiphoniidae</taxon>
        <taxon>Helobdella</taxon>
    </lineage>
</organism>
<dbReference type="EMBL" id="AMQM01005887">
    <property type="status" value="NOT_ANNOTATED_CDS"/>
    <property type="molecule type" value="Genomic_DNA"/>
</dbReference>
<evidence type="ECO:0000256" key="9">
    <source>
        <dbReference type="ARBA" id="ARBA00022842"/>
    </source>
</evidence>
<keyword evidence="11 14" id="KW-0472">Membrane</keyword>
<dbReference type="EnsemblMetazoa" id="HelroT192951">
    <property type="protein sequence ID" value="HelroP192951"/>
    <property type="gene ID" value="HelroG192951"/>
</dbReference>
<comment type="cofactor">
    <cofactor evidence="1">
        <name>Mg(2+)</name>
        <dbReference type="ChEBI" id="CHEBI:18420"/>
    </cofactor>
</comment>
<evidence type="ECO:0000256" key="6">
    <source>
        <dbReference type="ARBA" id="ARBA00022679"/>
    </source>
</evidence>
<dbReference type="OrthoDB" id="19639at2759"/>
<dbReference type="InParanoid" id="T1FUG3"/>
<accession>T1FUG3</accession>
<evidence type="ECO:0000256" key="12">
    <source>
        <dbReference type="ARBA" id="ARBA00047353"/>
    </source>
</evidence>
<evidence type="ECO:0000256" key="7">
    <source>
        <dbReference type="ARBA" id="ARBA00022692"/>
    </source>
</evidence>
<reference evidence="16" key="3">
    <citation type="submission" date="2015-06" db="UniProtKB">
        <authorList>
            <consortium name="EnsemblMetazoa"/>
        </authorList>
    </citation>
    <scope>IDENTIFICATION</scope>
</reference>
<keyword evidence="8" id="KW-0256">Endoplasmic reticulum</keyword>
<evidence type="ECO:0000256" key="4">
    <source>
        <dbReference type="ARBA" id="ARBA00005432"/>
    </source>
</evidence>
<feature type="region of interest" description="Disordered" evidence="13">
    <location>
        <begin position="132"/>
        <end position="154"/>
    </location>
</feature>
<keyword evidence="9" id="KW-0460">Magnesium</keyword>
<dbReference type="CTD" id="20212459"/>
<dbReference type="FunCoup" id="T1FUG3">
    <property type="interactions" value="1105"/>
</dbReference>
<dbReference type="InterPro" id="IPR038887">
    <property type="entry name" value="Nus1/NgBR"/>
</dbReference>
<comment type="catalytic activity">
    <reaction evidence="12">
        <text>n isopentenyl diphosphate + (2E,6E)-farnesyl diphosphate = a di-trans,poly-cis-polyprenyl diphosphate + n diphosphate</text>
        <dbReference type="Rhea" id="RHEA:53008"/>
        <dbReference type="Rhea" id="RHEA-COMP:19494"/>
        <dbReference type="ChEBI" id="CHEBI:33019"/>
        <dbReference type="ChEBI" id="CHEBI:128769"/>
        <dbReference type="ChEBI" id="CHEBI:136960"/>
        <dbReference type="ChEBI" id="CHEBI:175763"/>
        <dbReference type="EC" id="2.5.1.87"/>
    </reaction>
</comment>
<evidence type="ECO:0000256" key="13">
    <source>
        <dbReference type="SAM" id="MobiDB-lite"/>
    </source>
</evidence>
<evidence type="ECO:0000256" key="3">
    <source>
        <dbReference type="ARBA" id="ARBA00004922"/>
    </source>
</evidence>
<keyword evidence="6" id="KW-0808">Transferase</keyword>
<dbReference type="PANTHER" id="PTHR21528">
    <property type="entry name" value="DEHYDRODOLICHYL DIPHOSPHATE SYNTHASE COMPLEX SUBUNIT NUS1"/>
    <property type="match status" value="1"/>
</dbReference>
<keyword evidence="17" id="KW-1185">Reference proteome</keyword>
<comment type="similarity">
    <text evidence="4">Belongs to the UPP synthase family.</text>
</comment>
<evidence type="ECO:0000256" key="5">
    <source>
        <dbReference type="ARBA" id="ARBA00012596"/>
    </source>
</evidence>
<dbReference type="InterPro" id="IPR036424">
    <property type="entry name" value="UPP_synth-like_sf"/>
</dbReference>
<comment type="subcellular location">
    <subcellularLocation>
        <location evidence="2">Endoplasmic reticulum membrane</location>
    </subcellularLocation>
</comment>
<dbReference type="OMA" id="AWSSCAG"/>
<dbReference type="GO" id="GO:0045547">
    <property type="term" value="F:ditrans,polycis-polyprenyl diphosphate synthase [(2E,6E)-farnesyl diphosphate specific] activity"/>
    <property type="evidence" value="ECO:0007669"/>
    <property type="project" value="UniProtKB-EC"/>
</dbReference>
<dbReference type="PANTHER" id="PTHR21528:SF0">
    <property type="entry name" value="DEHYDRODOLICHYL DIPHOSPHATE SYNTHASE COMPLEX SUBUNIT NUS1"/>
    <property type="match status" value="1"/>
</dbReference>
<evidence type="ECO:0000313" key="17">
    <source>
        <dbReference type="Proteomes" id="UP000015101"/>
    </source>
</evidence>
<feature type="compositionally biased region" description="Polar residues" evidence="13">
    <location>
        <begin position="132"/>
        <end position="151"/>
    </location>
</feature>
<reference evidence="15 17" key="2">
    <citation type="journal article" date="2013" name="Nature">
        <title>Insights into bilaterian evolution from three spiralian genomes.</title>
        <authorList>
            <person name="Simakov O."/>
            <person name="Marletaz F."/>
            <person name="Cho S.J."/>
            <person name="Edsinger-Gonzales E."/>
            <person name="Havlak P."/>
            <person name="Hellsten U."/>
            <person name="Kuo D.H."/>
            <person name="Larsson T."/>
            <person name="Lv J."/>
            <person name="Arendt D."/>
            <person name="Savage R."/>
            <person name="Osoegawa K."/>
            <person name="de Jong P."/>
            <person name="Grimwood J."/>
            <person name="Chapman J.A."/>
            <person name="Shapiro H."/>
            <person name="Aerts A."/>
            <person name="Otillar R.P."/>
            <person name="Terry A.Y."/>
            <person name="Boore J.L."/>
            <person name="Grigoriev I.V."/>
            <person name="Lindberg D.R."/>
            <person name="Seaver E.C."/>
            <person name="Weisblat D.A."/>
            <person name="Putnam N.H."/>
            <person name="Rokhsar D.S."/>
        </authorList>
    </citation>
    <scope>NUCLEOTIDE SEQUENCE</scope>
</reference>
<name>T1FUG3_HELRO</name>
<proteinExistence type="inferred from homology"/>
<dbReference type="Gene3D" id="3.40.1180.10">
    <property type="entry name" value="Decaprenyl diphosphate synthase-like"/>
    <property type="match status" value="1"/>
</dbReference>
<evidence type="ECO:0000256" key="10">
    <source>
        <dbReference type="ARBA" id="ARBA00022989"/>
    </source>
</evidence>
<gene>
    <name evidence="16" type="primary">20212459</name>
    <name evidence="15" type="ORF">HELRODRAFT_192951</name>
</gene>
<dbReference type="SUPFAM" id="SSF64005">
    <property type="entry name" value="Undecaprenyl diphosphate synthase"/>
    <property type="match status" value="1"/>
</dbReference>
<dbReference type="Proteomes" id="UP000015101">
    <property type="component" value="Unassembled WGS sequence"/>
</dbReference>
<reference evidence="17" key="1">
    <citation type="submission" date="2012-12" db="EMBL/GenBank/DDBJ databases">
        <authorList>
            <person name="Hellsten U."/>
            <person name="Grimwood J."/>
            <person name="Chapman J.A."/>
            <person name="Shapiro H."/>
            <person name="Aerts A."/>
            <person name="Otillar R.P."/>
            <person name="Terry A.Y."/>
            <person name="Boore J.L."/>
            <person name="Simakov O."/>
            <person name="Marletaz F."/>
            <person name="Cho S.-J."/>
            <person name="Edsinger-Gonzales E."/>
            <person name="Havlak P."/>
            <person name="Kuo D.-H."/>
            <person name="Larsson T."/>
            <person name="Lv J."/>
            <person name="Arendt D."/>
            <person name="Savage R."/>
            <person name="Osoegawa K."/>
            <person name="de Jong P."/>
            <person name="Lindberg D.R."/>
            <person name="Seaver E.C."/>
            <person name="Weisblat D.A."/>
            <person name="Putnam N.H."/>
            <person name="Grigoriev I.V."/>
            <person name="Rokhsar D.S."/>
        </authorList>
    </citation>
    <scope>NUCLEOTIDE SEQUENCE</scope>
</reference>
<dbReference type="EC" id="2.5.1.87" evidence="5"/>
<feature type="transmembrane region" description="Helical" evidence="14">
    <location>
        <begin position="12"/>
        <end position="37"/>
    </location>
</feature>
<dbReference type="RefSeq" id="XP_009023435.1">
    <property type="nucleotide sequence ID" value="XM_009025187.1"/>
</dbReference>
<dbReference type="GeneID" id="20212459"/>
<dbReference type="KEGG" id="hro:HELRODRAFT_192951"/>
<keyword evidence="10 14" id="KW-1133">Transmembrane helix</keyword>
<dbReference type="eggNOG" id="KOG2818">
    <property type="taxonomic scope" value="Eukaryota"/>
</dbReference>